<evidence type="ECO:0000313" key="5">
    <source>
        <dbReference type="Proteomes" id="UP001165120"/>
    </source>
</evidence>
<sequence length="605" mass="66805">MSVDTSNFIDNSNLNDENSTISPYLDDTFMKIKTRLRSHSGKSQLQQGGGGGSGSRFGGSTGLKLTSLSENLQANASVNSDAEELLRKHIRDDIIEEMDSTFISQQANNVGSKTPIKPLVSSPFKPSNSSFLNSVNPNASYRSATTSTPASINKQNIEFSQLSNFPNMSKVSSFNNNNHNNNNLTSNSPTRHDSNQSYISPLRYNTAGIGDISQIQNRSIFGKSARSSPNKSYINSINHSNNVNSFLNVPSIKFTNQNNNSIDSDSEELQSPYMEIALSRITNKESELKKLLISFILSFIYKFTVAILQVILISFDLRQERRQKLGGGGGGAGVGSSLNLYPSIDSYYSVILKYGHYFNYFVYSILLLNMILSIFKLITPQDKCLDLPLTDKQRKLLGLPIVSSSSSQQVSNKPYLQSSSNNANSYKPFASSPLKNSAKLSSNNNNSVNSSSVFKDSSLVGLDISRSFASMNIKNSPNRITNQLNKNNNLNFDRSFMKKNNTSNINTIEADTSAIIKERLLLNQKQKLQQQRSQLNSNLSFANSSFLNSNDTSTLGGSPNNNIGNSSFININRNKTFSPSGKYMFSVNSNNNRSNNSFYNKDSFT</sequence>
<reference evidence="4" key="1">
    <citation type="submission" date="2023-04" db="EMBL/GenBank/DDBJ databases">
        <title>Candida boidinii NBRC 10035.</title>
        <authorList>
            <person name="Ichikawa N."/>
            <person name="Sato H."/>
            <person name="Tonouchi N."/>
        </authorList>
    </citation>
    <scope>NUCLEOTIDE SEQUENCE</scope>
    <source>
        <strain evidence="4">NBRC 10035</strain>
    </source>
</reference>
<feature type="region of interest" description="Disordered" evidence="2">
    <location>
        <begin position="171"/>
        <end position="198"/>
    </location>
</feature>
<dbReference type="Proteomes" id="UP001165120">
    <property type="component" value="Unassembled WGS sequence"/>
</dbReference>
<evidence type="ECO:0000256" key="1">
    <source>
        <dbReference type="SAM" id="Coils"/>
    </source>
</evidence>
<keyword evidence="3" id="KW-1133">Transmembrane helix</keyword>
<feature type="region of interest" description="Disordered" evidence="2">
    <location>
        <begin position="36"/>
        <end position="62"/>
    </location>
</feature>
<feature type="compositionally biased region" description="Low complexity" evidence="2">
    <location>
        <begin position="172"/>
        <end position="188"/>
    </location>
</feature>
<dbReference type="InterPro" id="IPR012578">
    <property type="entry name" value="Nucl_pore_cmplx"/>
</dbReference>
<feature type="transmembrane region" description="Helical" evidence="3">
    <location>
        <begin position="291"/>
        <end position="315"/>
    </location>
</feature>
<evidence type="ECO:0000313" key="4">
    <source>
        <dbReference type="EMBL" id="GME71962.1"/>
    </source>
</evidence>
<evidence type="ECO:0000256" key="3">
    <source>
        <dbReference type="SAM" id="Phobius"/>
    </source>
</evidence>
<keyword evidence="1" id="KW-0175">Coiled coil</keyword>
<feature type="coiled-coil region" evidence="1">
    <location>
        <begin position="518"/>
        <end position="545"/>
    </location>
</feature>
<protein>
    <submittedName>
        <fullName evidence="4">Unnamed protein product</fullName>
    </submittedName>
</protein>
<dbReference type="EMBL" id="BSXN01001175">
    <property type="protein sequence ID" value="GME71962.1"/>
    <property type="molecule type" value="Genomic_DNA"/>
</dbReference>
<keyword evidence="3" id="KW-0812">Transmembrane</keyword>
<evidence type="ECO:0000256" key="2">
    <source>
        <dbReference type="SAM" id="MobiDB-lite"/>
    </source>
</evidence>
<feature type="transmembrane region" description="Helical" evidence="3">
    <location>
        <begin position="357"/>
        <end position="378"/>
    </location>
</feature>
<organism evidence="4 5">
    <name type="scientific">Candida boidinii</name>
    <name type="common">Yeast</name>
    <dbReference type="NCBI Taxonomy" id="5477"/>
    <lineage>
        <taxon>Eukaryota</taxon>
        <taxon>Fungi</taxon>
        <taxon>Dikarya</taxon>
        <taxon>Ascomycota</taxon>
        <taxon>Saccharomycotina</taxon>
        <taxon>Pichiomycetes</taxon>
        <taxon>Pichiales</taxon>
        <taxon>Pichiaceae</taxon>
        <taxon>Ogataea</taxon>
        <taxon>Ogataea/Candida clade</taxon>
    </lineage>
</organism>
<accession>A0A9W6WAG3</accession>
<feature type="region of interest" description="Disordered" evidence="2">
    <location>
        <begin position="1"/>
        <end position="20"/>
    </location>
</feature>
<comment type="caution">
    <text evidence="4">The sequence shown here is derived from an EMBL/GenBank/DDBJ whole genome shotgun (WGS) entry which is preliminary data.</text>
</comment>
<feature type="compositionally biased region" description="Gly residues" evidence="2">
    <location>
        <begin position="47"/>
        <end position="61"/>
    </location>
</feature>
<name>A0A9W6WAG3_CANBO</name>
<keyword evidence="5" id="KW-1185">Reference proteome</keyword>
<keyword evidence="3" id="KW-0472">Membrane</keyword>
<dbReference type="Pfam" id="PF08058">
    <property type="entry name" value="NPCC"/>
    <property type="match status" value="1"/>
</dbReference>
<dbReference type="AlphaFoldDB" id="A0A9W6WAG3"/>
<gene>
    <name evidence="4" type="ORF">Cboi02_000341500</name>
</gene>
<proteinExistence type="predicted"/>